<dbReference type="PANTHER" id="PTHR47739">
    <property type="entry name" value="TRNA1(VAL) (ADENINE(37)-N6)-METHYLTRANSFERASE"/>
    <property type="match status" value="1"/>
</dbReference>
<evidence type="ECO:0000313" key="5">
    <source>
        <dbReference type="Proteomes" id="UP001568698"/>
    </source>
</evidence>
<dbReference type="InterPro" id="IPR002052">
    <property type="entry name" value="DNA_methylase_N6_adenine_CS"/>
</dbReference>
<dbReference type="InterPro" id="IPR007848">
    <property type="entry name" value="Small_mtfrase_dom"/>
</dbReference>
<dbReference type="Pfam" id="PF05175">
    <property type="entry name" value="MTS"/>
    <property type="match status" value="1"/>
</dbReference>
<comment type="caution">
    <text evidence="4">The sequence shown here is derived from an EMBL/GenBank/DDBJ whole genome shotgun (WGS) entry which is preliminary data.</text>
</comment>
<dbReference type="PANTHER" id="PTHR47739:SF1">
    <property type="entry name" value="TRNA1(VAL) (ADENINE(37)-N6)-METHYLTRANSFERASE"/>
    <property type="match status" value="1"/>
</dbReference>
<accession>A0ABV4K2C0</accession>
<organism evidence="4 5">
    <name type="scientific">Pseudodesulfovibrio karagichevae</name>
    <dbReference type="NCBI Taxonomy" id="3239305"/>
    <lineage>
        <taxon>Bacteria</taxon>
        <taxon>Pseudomonadati</taxon>
        <taxon>Thermodesulfobacteriota</taxon>
        <taxon>Desulfovibrionia</taxon>
        <taxon>Desulfovibrionales</taxon>
        <taxon>Desulfovibrionaceae</taxon>
    </lineage>
</organism>
<dbReference type="InterPro" id="IPR029063">
    <property type="entry name" value="SAM-dependent_MTases_sf"/>
</dbReference>
<keyword evidence="2" id="KW-0949">S-adenosyl-L-methionine</keyword>
<keyword evidence="4" id="KW-0808">Transferase</keyword>
<gene>
    <name evidence="4" type="ORF">AB6M95_10145</name>
</gene>
<evidence type="ECO:0000313" key="4">
    <source>
        <dbReference type="EMBL" id="MEZ7197108.1"/>
    </source>
</evidence>
<proteinExistence type="predicted"/>
<dbReference type="EMBL" id="JBGLYH010000025">
    <property type="protein sequence ID" value="MEZ7197108.1"/>
    <property type="molecule type" value="Genomic_DNA"/>
</dbReference>
<name>A0ABV4K2C0_9BACT</name>
<dbReference type="Gene3D" id="3.40.50.150">
    <property type="entry name" value="Vaccinia Virus protein VP39"/>
    <property type="match status" value="1"/>
</dbReference>
<keyword evidence="1 4" id="KW-0489">Methyltransferase</keyword>
<dbReference type="SUPFAM" id="SSF53335">
    <property type="entry name" value="S-adenosyl-L-methionine-dependent methyltransferases"/>
    <property type="match status" value="1"/>
</dbReference>
<protein>
    <submittedName>
        <fullName evidence="4">tRNA1(Val) (Adenine(37)-N6)-methyltransferase</fullName>
        <ecNumber evidence="4">2.1.1.223</ecNumber>
    </submittedName>
</protein>
<evidence type="ECO:0000256" key="2">
    <source>
        <dbReference type="ARBA" id="ARBA00022691"/>
    </source>
</evidence>
<sequence length="257" mass="27941">MSGVDTRAILERRAYFPRGLVQPEDGYRFSLDSLLLASFANVTRGQKGVDLGCGCGVIGLALLLRQPGLRLTGIELNPQSVRAAEENAANLYFTDKLTIERGDVADWRPDGVVDFVVANPPYRKLGKGRASGEESRRNARFEGTGTFAGFARCAALALKTRGRFAFVHLPERLPGLMADLAEAGLAPKRLRMVHGKADQEARMVLMETVKAASQGLRVEPPLILHEGTGKGTRLSGQALDFCPFLACNPKEDEEEDT</sequence>
<dbReference type="PROSITE" id="PS00092">
    <property type="entry name" value="N6_MTASE"/>
    <property type="match status" value="1"/>
</dbReference>
<dbReference type="GO" id="GO:0008168">
    <property type="term" value="F:methyltransferase activity"/>
    <property type="evidence" value="ECO:0007669"/>
    <property type="project" value="UniProtKB-KW"/>
</dbReference>
<reference evidence="4 5" key="1">
    <citation type="submission" date="2024-08" db="EMBL/GenBank/DDBJ databases">
        <title>Sulfate-reducing bacteria isolated from formation water of the oil field in Kazakhstan and description of Pseudodesulfovibrio sp.</title>
        <authorList>
            <person name="Bidzhieva S.K."/>
            <person name="Tourova T.P."/>
            <person name="Grouzdev D.S."/>
            <person name="Beletsky A.V."/>
            <person name="Sokolova D.S."/>
            <person name="Samigullina S.R."/>
            <person name="Poltaraus A.B."/>
            <person name="Avtukh A.N."/>
            <person name="Tereshina V.M."/>
            <person name="Zhaparov N.S."/>
            <person name="Mardanov A.V."/>
            <person name="Nazina T.N."/>
        </authorList>
    </citation>
    <scope>NUCLEOTIDE SEQUENCE [LARGE SCALE GENOMIC DNA]</scope>
    <source>
        <strain evidence="4 5">9FUS</strain>
    </source>
</reference>
<dbReference type="RefSeq" id="WP_371386627.1">
    <property type="nucleotide sequence ID" value="NZ_JBGLYH010000025.1"/>
</dbReference>
<evidence type="ECO:0000259" key="3">
    <source>
        <dbReference type="Pfam" id="PF05175"/>
    </source>
</evidence>
<keyword evidence="5" id="KW-1185">Reference proteome</keyword>
<evidence type="ECO:0000256" key="1">
    <source>
        <dbReference type="ARBA" id="ARBA00022603"/>
    </source>
</evidence>
<dbReference type="EC" id="2.1.1.223" evidence="4"/>
<dbReference type="CDD" id="cd02440">
    <property type="entry name" value="AdoMet_MTases"/>
    <property type="match status" value="1"/>
</dbReference>
<dbReference type="InterPro" id="IPR050210">
    <property type="entry name" value="tRNA_Adenine-N(6)_MTase"/>
</dbReference>
<feature type="domain" description="Methyltransferase small" evidence="3">
    <location>
        <begin position="34"/>
        <end position="125"/>
    </location>
</feature>
<dbReference type="Proteomes" id="UP001568698">
    <property type="component" value="Unassembled WGS sequence"/>
</dbReference>
<dbReference type="GO" id="GO:0032259">
    <property type="term" value="P:methylation"/>
    <property type="evidence" value="ECO:0007669"/>
    <property type="project" value="UniProtKB-KW"/>
</dbReference>